<evidence type="ECO:0000256" key="3">
    <source>
        <dbReference type="ARBA" id="ARBA00022538"/>
    </source>
</evidence>
<dbReference type="Gene3D" id="1.20.1530.20">
    <property type="match status" value="1"/>
</dbReference>
<dbReference type="Pfam" id="PF00999">
    <property type="entry name" value="Na_H_Exchanger"/>
    <property type="match status" value="1"/>
</dbReference>
<feature type="transmembrane region" description="Helical" evidence="10">
    <location>
        <begin position="420"/>
        <end position="442"/>
    </location>
</feature>
<feature type="domain" description="Cation/H+ exchanger transmembrane" evidence="11">
    <location>
        <begin position="57"/>
        <end position="430"/>
    </location>
</feature>
<evidence type="ECO:0000259" key="12">
    <source>
        <dbReference type="Pfam" id="PF23256"/>
    </source>
</evidence>
<feature type="domain" description="Cation/H(+) antiporter C-terminal" evidence="13">
    <location>
        <begin position="636"/>
        <end position="778"/>
    </location>
</feature>
<feature type="transmembrane region" description="Helical" evidence="10">
    <location>
        <begin position="139"/>
        <end position="159"/>
    </location>
</feature>
<feature type="transmembrane region" description="Helical" evidence="10">
    <location>
        <begin position="359"/>
        <end position="380"/>
    </location>
</feature>
<keyword evidence="3" id="KW-0633">Potassium transport</keyword>
<dbReference type="GO" id="GO:0012505">
    <property type="term" value="C:endomembrane system"/>
    <property type="evidence" value="ECO:0007669"/>
    <property type="project" value="TreeGrafter"/>
</dbReference>
<keyword evidence="2" id="KW-0813">Transport</keyword>
<feature type="transmembrane region" description="Helical" evidence="10">
    <location>
        <begin position="106"/>
        <end position="127"/>
    </location>
</feature>
<evidence type="ECO:0000256" key="2">
    <source>
        <dbReference type="ARBA" id="ARBA00022448"/>
    </source>
</evidence>
<evidence type="ECO:0000313" key="14">
    <source>
        <dbReference type="EMBL" id="KAK1365069.1"/>
    </source>
</evidence>
<name>A0AAD8HEU9_9APIA</name>
<dbReference type="GO" id="GO:0016020">
    <property type="term" value="C:membrane"/>
    <property type="evidence" value="ECO:0007669"/>
    <property type="project" value="UniProtKB-SubCell"/>
</dbReference>
<keyword evidence="5" id="KW-0630">Potassium</keyword>
<dbReference type="GO" id="GO:0015297">
    <property type="term" value="F:antiporter activity"/>
    <property type="evidence" value="ECO:0007669"/>
    <property type="project" value="InterPro"/>
</dbReference>
<feature type="transmembrane region" description="Helical" evidence="10">
    <location>
        <begin position="327"/>
        <end position="347"/>
    </location>
</feature>
<dbReference type="EMBL" id="JAUIZM010000009">
    <property type="protein sequence ID" value="KAK1365069.1"/>
    <property type="molecule type" value="Genomic_DNA"/>
</dbReference>
<protein>
    <submittedName>
        <fullName evidence="14">Cation/H(+) antiporter 4</fullName>
    </submittedName>
</protein>
<evidence type="ECO:0000256" key="9">
    <source>
        <dbReference type="ARBA" id="ARBA00038341"/>
    </source>
</evidence>
<proteinExistence type="inferred from homology"/>
<accession>A0AAD8HEU9</accession>
<keyword evidence="8 10" id="KW-0472">Membrane</keyword>
<organism evidence="14 15">
    <name type="scientific">Heracleum sosnowskyi</name>
    <dbReference type="NCBI Taxonomy" id="360622"/>
    <lineage>
        <taxon>Eukaryota</taxon>
        <taxon>Viridiplantae</taxon>
        <taxon>Streptophyta</taxon>
        <taxon>Embryophyta</taxon>
        <taxon>Tracheophyta</taxon>
        <taxon>Spermatophyta</taxon>
        <taxon>Magnoliopsida</taxon>
        <taxon>eudicotyledons</taxon>
        <taxon>Gunneridae</taxon>
        <taxon>Pentapetalae</taxon>
        <taxon>asterids</taxon>
        <taxon>campanulids</taxon>
        <taxon>Apiales</taxon>
        <taxon>Apiaceae</taxon>
        <taxon>Apioideae</taxon>
        <taxon>apioid superclade</taxon>
        <taxon>Tordylieae</taxon>
        <taxon>Tordyliinae</taxon>
        <taxon>Heracleum</taxon>
    </lineage>
</organism>
<dbReference type="GO" id="GO:0006813">
    <property type="term" value="P:potassium ion transport"/>
    <property type="evidence" value="ECO:0007669"/>
    <property type="project" value="UniProtKB-KW"/>
</dbReference>
<comment type="subcellular location">
    <subcellularLocation>
        <location evidence="1">Membrane</location>
        <topology evidence="1">Multi-pass membrane protein</topology>
    </subcellularLocation>
</comment>
<keyword evidence="4 10" id="KW-0812">Transmembrane</keyword>
<gene>
    <name evidence="14" type="ORF">POM88_040630</name>
</gene>
<keyword evidence="15" id="KW-1185">Reference proteome</keyword>
<reference evidence="14" key="1">
    <citation type="submission" date="2023-02" db="EMBL/GenBank/DDBJ databases">
        <title>Genome of toxic invasive species Heracleum sosnowskyi carries increased number of genes despite the absence of recent whole-genome duplications.</title>
        <authorList>
            <person name="Schelkunov M."/>
            <person name="Shtratnikova V."/>
            <person name="Makarenko M."/>
            <person name="Klepikova A."/>
            <person name="Omelchenko D."/>
            <person name="Novikova G."/>
            <person name="Obukhova E."/>
            <person name="Bogdanov V."/>
            <person name="Penin A."/>
            <person name="Logacheva M."/>
        </authorList>
    </citation>
    <scope>NUCLEOTIDE SEQUENCE</scope>
    <source>
        <strain evidence="14">Hsosn_3</strain>
        <tissue evidence="14">Leaf</tissue>
    </source>
</reference>
<dbReference type="InterPro" id="IPR038770">
    <property type="entry name" value="Na+/solute_symporter_sf"/>
</dbReference>
<evidence type="ECO:0000256" key="1">
    <source>
        <dbReference type="ARBA" id="ARBA00004141"/>
    </source>
</evidence>
<dbReference type="PANTHER" id="PTHR32468:SF22">
    <property type="entry name" value="CATION_H(+) ANTIPORTER 3-LIKE"/>
    <property type="match status" value="1"/>
</dbReference>
<dbReference type="GO" id="GO:1902600">
    <property type="term" value="P:proton transmembrane transport"/>
    <property type="evidence" value="ECO:0007669"/>
    <property type="project" value="InterPro"/>
</dbReference>
<feature type="transmembrane region" description="Helical" evidence="10">
    <location>
        <begin position="205"/>
        <end position="227"/>
    </location>
</feature>
<evidence type="ECO:0000256" key="6">
    <source>
        <dbReference type="ARBA" id="ARBA00022989"/>
    </source>
</evidence>
<evidence type="ECO:0000313" key="15">
    <source>
        <dbReference type="Proteomes" id="UP001237642"/>
    </source>
</evidence>
<dbReference type="Proteomes" id="UP001237642">
    <property type="component" value="Unassembled WGS sequence"/>
</dbReference>
<dbReference type="Pfam" id="PF23259">
    <property type="entry name" value="CHX17_C"/>
    <property type="match status" value="1"/>
</dbReference>
<evidence type="ECO:0000259" key="13">
    <source>
        <dbReference type="Pfam" id="PF23259"/>
    </source>
</evidence>
<comment type="similarity">
    <text evidence="9">Belongs to the monovalent cation:proton antiporter 2 (CPA2) transporter (TC 2.A.37) family. CHX (TC 2.A.37.4) subfamily.</text>
</comment>
<evidence type="ECO:0000256" key="8">
    <source>
        <dbReference type="ARBA" id="ARBA00023136"/>
    </source>
</evidence>
<keyword evidence="6 10" id="KW-1133">Transmembrane helix</keyword>
<evidence type="ECO:0000256" key="4">
    <source>
        <dbReference type="ARBA" id="ARBA00022692"/>
    </source>
</evidence>
<dbReference type="InterPro" id="IPR006153">
    <property type="entry name" value="Cation/H_exchanger_TM"/>
</dbReference>
<evidence type="ECO:0000256" key="7">
    <source>
        <dbReference type="ARBA" id="ARBA00023065"/>
    </source>
</evidence>
<feature type="transmembrane region" description="Helical" evidence="10">
    <location>
        <begin position="48"/>
        <end position="66"/>
    </location>
</feature>
<keyword evidence="7" id="KW-0406">Ion transport</keyword>
<feature type="transmembrane region" description="Helical" evidence="10">
    <location>
        <begin position="281"/>
        <end position="307"/>
    </location>
</feature>
<dbReference type="InterPro" id="IPR057291">
    <property type="entry name" value="CHX17_2nd"/>
</dbReference>
<dbReference type="Pfam" id="PF23256">
    <property type="entry name" value="CHX17_2nd"/>
    <property type="match status" value="1"/>
</dbReference>
<dbReference type="PANTHER" id="PTHR32468">
    <property type="entry name" value="CATION/H + ANTIPORTER"/>
    <property type="match status" value="1"/>
</dbReference>
<evidence type="ECO:0000259" key="11">
    <source>
        <dbReference type="Pfam" id="PF00999"/>
    </source>
</evidence>
<sequence>MDLNEFLREGVDPVEKENCAIPIKVQSPGWFILKHSSDYIFNYSLPRLLLQLSLIFILTHSLHVFLRRLSLPRIISKILAGVILGKTVFGNLSEEMQKRFFPEDDVLLYTLSRFGFIFYMFMVGVKMDLSMIWKIGRKAITIGLGASFAPMITACVMWPNIAPYFSLYKRTALSTVIRIKSVTAFPVIASLLVDLKIMNTEIGRLSLAAALVADLVGKVASIALNVYRIYEESSSKSLAWLSFFQSSVVITSVLVGTRPWFSRIIRRTPEGKPVKQEHLAFIYLAILFTAFLCTNIGLQDFYIPFLLGLAIPNGPPLGSTLAVKLDTFTSGLLAPLLISNFSLWIDLTDFYDIDFLKAICMITVGGVAIKIVFVLGPALLNNLPIRDAVTISIILSTQGIVQGAYYDMEYRSQNIDGETFSLVIIWTAILAAAAHLSVKYLYDYSKIYRGYVKRNILNTSRNSQLRLLVCSQRSDDAVAAMKLLEATSSIETPTHIYALNLVELVGQATPLIINHGLGQKNSSGDTLSRQIVHLWQNFEQQYCGSVSVQAFTSISLPRFMHFDVCSVAFDYLTSLIILPFHRKWNQHGKIIFENNLQRTINQEVLGAAPCSVGILVDRRKTRTELSVQQYRQSRYHVAVIFLGDDDDREALAYAMRMANSTEVQLTVVRLIPSEVSEEKWESVLDREIMRELKTLSRNQNNIIYREKITNDGGETALIVNSIADSFDLILVGRRHREDSRLLIGLSQWNDIPELGPIGDILASAEINRPASVLVVQQQEFK</sequence>
<dbReference type="AlphaFoldDB" id="A0AAD8HEU9"/>
<dbReference type="InterPro" id="IPR057290">
    <property type="entry name" value="CHX17_C"/>
</dbReference>
<dbReference type="InterPro" id="IPR050794">
    <property type="entry name" value="CPA2_transporter"/>
</dbReference>
<reference evidence="14" key="2">
    <citation type="submission" date="2023-05" db="EMBL/GenBank/DDBJ databases">
        <authorList>
            <person name="Schelkunov M.I."/>
        </authorList>
    </citation>
    <scope>NUCLEOTIDE SEQUENCE</scope>
    <source>
        <strain evidence="14">Hsosn_3</strain>
        <tissue evidence="14">Leaf</tissue>
    </source>
</reference>
<feature type="domain" description="Cation/H(+) antiporter central" evidence="12">
    <location>
        <begin position="497"/>
        <end position="619"/>
    </location>
</feature>
<evidence type="ECO:0000256" key="10">
    <source>
        <dbReference type="SAM" id="Phobius"/>
    </source>
</evidence>
<feature type="transmembrane region" description="Helical" evidence="10">
    <location>
        <begin position="239"/>
        <end position="261"/>
    </location>
</feature>
<comment type="caution">
    <text evidence="14">The sequence shown here is derived from an EMBL/GenBank/DDBJ whole genome shotgun (WGS) entry which is preliminary data.</text>
</comment>
<evidence type="ECO:0000256" key="5">
    <source>
        <dbReference type="ARBA" id="ARBA00022958"/>
    </source>
</evidence>
<dbReference type="Gene3D" id="3.40.50.12370">
    <property type="match status" value="1"/>
</dbReference>
<dbReference type="GO" id="GO:0006885">
    <property type="term" value="P:regulation of pH"/>
    <property type="evidence" value="ECO:0007669"/>
    <property type="project" value="TreeGrafter"/>
</dbReference>